<dbReference type="GO" id="GO:0005886">
    <property type="term" value="C:plasma membrane"/>
    <property type="evidence" value="ECO:0007669"/>
    <property type="project" value="UniProtKB-SubCell"/>
</dbReference>
<evidence type="ECO:0000256" key="6">
    <source>
        <dbReference type="ARBA" id="ARBA00023136"/>
    </source>
</evidence>
<organism evidence="12 13">
    <name type="scientific">Rhodococcus ruber</name>
    <dbReference type="NCBI Taxonomy" id="1830"/>
    <lineage>
        <taxon>Bacteria</taxon>
        <taxon>Bacillati</taxon>
        <taxon>Actinomycetota</taxon>
        <taxon>Actinomycetes</taxon>
        <taxon>Mycobacteriales</taxon>
        <taxon>Nocardiaceae</taxon>
        <taxon>Rhodococcus</taxon>
    </lineage>
</organism>
<name>A0A098BQL8_9NOCA</name>
<dbReference type="Pfam" id="PF10099">
    <property type="entry name" value="RskA_C"/>
    <property type="match status" value="1"/>
</dbReference>
<evidence type="ECO:0000256" key="1">
    <source>
        <dbReference type="ARBA" id="ARBA00004162"/>
    </source>
</evidence>
<dbReference type="OrthoDB" id="153510at2"/>
<accession>A0A098BQL8</accession>
<evidence type="ECO:0000256" key="5">
    <source>
        <dbReference type="ARBA" id="ARBA00023015"/>
    </source>
</evidence>
<protein>
    <recommendedName>
        <fullName evidence="9">Regulator of SigK</fullName>
    </recommendedName>
    <alternativeName>
        <fullName evidence="8">Sigma-K anti-sigma factor RskA</fullName>
    </alternativeName>
</protein>
<dbReference type="Pfam" id="PF22618">
    <property type="entry name" value="RskA_N"/>
    <property type="match status" value="1"/>
</dbReference>
<gene>
    <name evidence="12" type="primary">rskA</name>
    <name evidence="12" type="ORF">RHRU231_590080</name>
</gene>
<sequence>MRSEARPGFGDSDRELIDLAVVYALDAVSDAERRDIEARVAGADPEVVTAFDRETAAVRETMAVVSASTASEPPARLRERLLDAVAAESGPPAAPVSLDERRNRRRNFLLTAAAAILIAVGGFAVVTQLQEKTATTSEQVFAAEDVRTTSGEIEGGGVATVVYSKEADAGVLVMNNVTPPAEGSVYQMWLITPEGPESAGIMDAEAVAPSTTAVLEGVGHSTALAFSVEPPGGSTQPTQIFAQLPLG</sequence>
<keyword evidence="6" id="KW-0472">Membrane</keyword>
<evidence type="ECO:0000313" key="13">
    <source>
        <dbReference type="Proteomes" id="UP000042997"/>
    </source>
</evidence>
<evidence type="ECO:0000313" key="12">
    <source>
        <dbReference type="EMBL" id="CDZ90021.1"/>
    </source>
</evidence>
<evidence type="ECO:0000256" key="4">
    <source>
        <dbReference type="ARBA" id="ARBA00022989"/>
    </source>
</evidence>
<keyword evidence="5" id="KW-0805">Transcription regulation</keyword>
<dbReference type="PANTHER" id="PTHR37461:SF1">
    <property type="entry name" value="ANTI-SIGMA-K FACTOR RSKA"/>
    <property type="match status" value="1"/>
</dbReference>
<evidence type="ECO:0000259" key="10">
    <source>
        <dbReference type="Pfam" id="PF10099"/>
    </source>
</evidence>
<dbReference type="AlphaFoldDB" id="A0A098BQL8"/>
<evidence type="ECO:0000256" key="2">
    <source>
        <dbReference type="ARBA" id="ARBA00022475"/>
    </source>
</evidence>
<dbReference type="InterPro" id="IPR051474">
    <property type="entry name" value="Anti-sigma-K/W_factor"/>
</dbReference>
<dbReference type="InterPro" id="IPR018764">
    <property type="entry name" value="RskA_C"/>
</dbReference>
<keyword evidence="2" id="KW-1003">Cell membrane</keyword>
<keyword evidence="3" id="KW-0812">Transmembrane</keyword>
<dbReference type="SMR" id="A0A098BQL8"/>
<feature type="domain" description="Anti-sigma-K factor RskA N-terminal" evidence="11">
    <location>
        <begin position="16"/>
        <end position="63"/>
    </location>
</feature>
<evidence type="ECO:0000256" key="8">
    <source>
        <dbReference type="ARBA" id="ARBA00029829"/>
    </source>
</evidence>
<feature type="domain" description="Anti-sigma K factor RskA C-terminal" evidence="10">
    <location>
        <begin position="110"/>
        <end position="238"/>
    </location>
</feature>
<dbReference type="GO" id="GO:0016989">
    <property type="term" value="F:sigma factor antagonist activity"/>
    <property type="evidence" value="ECO:0007669"/>
    <property type="project" value="TreeGrafter"/>
</dbReference>
<dbReference type="RefSeq" id="WP_010595506.1">
    <property type="nucleotide sequence ID" value="NZ_CP023714.1"/>
</dbReference>
<dbReference type="InterPro" id="IPR041916">
    <property type="entry name" value="Anti_sigma_zinc_sf"/>
</dbReference>
<dbReference type="GO" id="GO:0006417">
    <property type="term" value="P:regulation of translation"/>
    <property type="evidence" value="ECO:0007669"/>
    <property type="project" value="TreeGrafter"/>
</dbReference>
<dbReference type="Gene3D" id="1.10.10.1320">
    <property type="entry name" value="Anti-sigma factor, zinc-finger domain"/>
    <property type="match status" value="1"/>
</dbReference>
<dbReference type="EMBL" id="CCSD01000071">
    <property type="protein sequence ID" value="CDZ90021.1"/>
    <property type="molecule type" value="Genomic_DNA"/>
</dbReference>
<dbReference type="KEGG" id="rrz:CS378_16420"/>
<dbReference type="eggNOG" id="COG5343">
    <property type="taxonomic scope" value="Bacteria"/>
</dbReference>
<comment type="subcellular location">
    <subcellularLocation>
        <location evidence="1">Cell membrane</location>
        <topology evidence="1">Single-pass membrane protein</topology>
    </subcellularLocation>
</comment>
<keyword evidence="7" id="KW-0804">Transcription</keyword>
<dbReference type="GeneID" id="66833582"/>
<evidence type="ECO:0000256" key="7">
    <source>
        <dbReference type="ARBA" id="ARBA00023163"/>
    </source>
</evidence>
<dbReference type="PANTHER" id="PTHR37461">
    <property type="entry name" value="ANTI-SIGMA-K FACTOR RSKA"/>
    <property type="match status" value="1"/>
</dbReference>
<evidence type="ECO:0000256" key="3">
    <source>
        <dbReference type="ARBA" id="ARBA00022692"/>
    </source>
</evidence>
<proteinExistence type="predicted"/>
<reference evidence="12 13" key="1">
    <citation type="journal article" date="2014" name="Genome Announc.">
        <title>Draft Genome Sequence of Propane- and Butane-Oxidizing Actinobacterium Rhodococcus ruber IEGM 231.</title>
        <authorList>
            <person name="Ivshina I.B."/>
            <person name="Kuyukina M.S."/>
            <person name="Krivoruchko A.V."/>
            <person name="Barbe V."/>
            <person name="Fischer C."/>
        </authorList>
    </citation>
    <scope>NUCLEOTIDE SEQUENCE [LARGE SCALE GENOMIC DNA]</scope>
</reference>
<keyword evidence="4" id="KW-1133">Transmembrane helix</keyword>
<dbReference type="Proteomes" id="UP000042997">
    <property type="component" value="Unassembled WGS sequence"/>
</dbReference>
<evidence type="ECO:0000256" key="9">
    <source>
        <dbReference type="ARBA" id="ARBA00030803"/>
    </source>
</evidence>
<dbReference type="InterPro" id="IPR053877">
    <property type="entry name" value="RskA_N"/>
</dbReference>
<evidence type="ECO:0000259" key="11">
    <source>
        <dbReference type="Pfam" id="PF22618"/>
    </source>
</evidence>